<dbReference type="EMBL" id="QGLD01000016">
    <property type="protein sequence ID" value="RAL70154.1"/>
    <property type="molecule type" value="Genomic_DNA"/>
</dbReference>
<sequence>MANESDWFGICDHGHTALHGSQIEMYMTAGWFGSLALGAPAIILFVIVWRLIAGRQKAS</sequence>
<keyword evidence="1" id="KW-0812">Transmembrane</keyword>
<protein>
    <submittedName>
        <fullName evidence="2">Tetrachloroethene reductive dehalogenase TceA membrane-bound subunit</fullName>
    </submittedName>
</protein>
<evidence type="ECO:0000313" key="3">
    <source>
        <dbReference type="Proteomes" id="UP000248786"/>
    </source>
</evidence>
<reference evidence="2 3" key="1">
    <citation type="submission" date="2018-05" db="EMBL/GenBank/DDBJ databases">
        <title>Draft genome sequences of Dehalococcoides mccartyi strains RC and KS.</title>
        <authorList>
            <person name="Higgins S.A."/>
            <person name="Padilla-Crespo E."/>
            <person name="Loeffler F.E."/>
        </authorList>
    </citation>
    <scope>NUCLEOTIDE SEQUENCE [LARGE SCALE GENOMIC DNA]</scope>
    <source>
        <strain evidence="2 3">KS</strain>
    </source>
</reference>
<proteinExistence type="predicted"/>
<accession>A0A328ENE2</accession>
<comment type="caution">
    <text evidence="2">The sequence shown here is derived from an EMBL/GenBank/DDBJ whole genome shotgun (WGS) entry which is preliminary data.</text>
</comment>
<evidence type="ECO:0000256" key="1">
    <source>
        <dbReference type="SAM" id="Phobius"/>
    </source>
</evidence>
<dbReference type="AlphaFoldDB" id="A0A328ENE2"/>
<name>A0A328ENE2_9CHLR</name>
<feature type="transmembrane region" description="Helical" evidence="1">
    <location>
        <begin position="31"/>
        <end position="52"/>
    </location>
</feature>
<organism evidence="2 3">
    <name type="scientific">Dehalococcoides mccartyi</name>
    <dbReference type="NCBI Taxonomy" id="61435"/>
    <lineage>
        <taxon>Bacteria</taxon>
        <taxon>Bacillati</taxon>
        <taxon>Chloroflexota</taxon>
        <taxon>Dehalococcoidia</taxon>
        <taxon>Dehalococcoidales</taxon>
        <taxon>Dehalococcoidaceae</taxon>
        <taxon>Dehalococcoides</taxon>
    </lineage>
</organism>
<dbReference type="Proteomes" id="UP000248786">
    <property type="component" value="Unassembled WGS sequence"/>
</dbReference>
<gene>
    <name evidence="2" type="ORF">C1G86_1485</name>
</gene>
<keyword evidence="1" id="KW-0472">Membrane</keyword>
<evidence type="ECO:0000313" key="2">
    <source>
        <dbReference type="EMBL" id="RAL70154.1"/>
    </source>
</evidence>
<keyword evidence="1" id="KW-1133">Transmembrane helix</keyword>